<dbReference type="PANTHER" id="PTHR30050:SF2">
    <property type="entry name" value="CHROMOSOMAL REPLICATION INITIATOR PROTEIN DNAA"/>
    <property type="match status" value="1"/>
</dbReference>
<dbReference type="InterPro" id="IPR003593">
    <property type="entry name" value="AAA+_ATPase"/>
</dbReference>
<dbReference type="InterPro" id="IPR013159">
    <property type="entry name" value="DnaA_C"/>
</dbReference>
<evidence type="ECO:0000259" key="13">
    <source>
        <dbReference type="SMART" id="SM00382"/>
    </source>
</evidence>
<dbReference type="RefSeq" id="WP_307023239.1">
    <property type="nucleotide sequence ID" value="NZ_JAUSUI010000013.1"/>
</dbReference>
<dbReference type="PRINTS" id="PR00051">
    <property type="entry name" value="DNAA"/>
</dbReference>
<feature type="region of interest" description="Domain I, interacts with DnaA modulators" evidence="8">
    <location>
        <begin position="1"/>
        <end position="98"/>
    </location>
</feature>
<organism evidence="15 16">
    <name type="scientific">Ancylobacter polymorphus</name>
    <dbReference type="NCBI Taxonomy" id="223390"/>
    <lineage>
        <taxon>Bacteria</taxon>
        <taxon>Pseudomonadati</taxon>
        <taxon>Pseudomonadota</taxon>
        <taxon>Alphaproteobacteria</taxon>
        <taxon>Hyphomicrobiales</taxon>
        <taxon>Xanthobacteraceae</taxon>
        <taxon>Ancylobacter</taxon>
    </lineage>
</organism>
<dbReference type="PROSITE" id="PS01008">
    <property type="entry name" value="DNAA"/>
    <property type="match status" value="1"/>
</dbReference>
<dbReference type="InterPro" id="IPR018312">
    <property type="entry name" value="Chromosome_initiator_DnaA_CS"/>
</dbReference>
<keyword evidence="5 8" id="KW-0067">ATP-binding</keyword>
<dbReference type="HAMAP" id="MF_00377">
    <property type="entry name" value="DnaA_bact"/>
    <property type="match status" value="1"/>
</dbReference>
<evidence type="ECO:0000256" key="11">
    <source>
        <dbReference type="RuleBase" id="RU004227"/>
    </source>
</evidence>
<comment type="subcellular location">
    <subcellularLocation>
        <location evidence="8">Cytoplasm</location>
    </subcellularLocation>
</comment>
<protein>
    <recommendedName>
        <fullName evidence="8 9">Chromosomal replication initiator protein DnaA</fullName>
    </recommendedName>
</protein>
<keyword evidence="2 8" id="KW-0963">Cytoplasm</keyword>
<evidence type="ECO:0000256" key="2">
    <source>
        <dbReference type="ARBA" id="ARBA00022490"/>
    </source>
</evidence>
<feature type="domain" description="AAA+ ATPase" evidence="13">
    <location>
        <begin position="158"/>
        <end position="287"/>
    </location>
</feature>
<feature type="binding site" evidence="8">
    <location>
        <position position="171"/>
    </location>
    <ligand>
        <name>ATP</name>
        <dbReference type="ChEBI" id="CHEBI:30616"/>
    </ligand>
</feature>
<feature type="binding site" evidence="8">
    <location>
        <position position="169"/>
    </location>
    <ligand>
        <name>ATP</name>
        <dbReference type="ChEBI" id="CHEBI:30616"/>
    </ligand>
</feature>
<dbReference type="InterPro" id="IPR024633">
    <property type="entry name" value="DnaA_N_dom"/>
</dbReference>
<dbReference type="Proteomes" id="UP001224682">
    <property type="component" value="Unassembled WGS sequence"/>
</dbReference>
<feature type="domain" description="Chromosomal replication initiator DnaA C-terminal" evidence="14">
    <location>
        <begin position="370"/>
        <end position="439"/>
    </location>
</feature>
<evidence type="ECO:0000259" key="14">
    <source>
        <dbReference type="SMART" id="SM00760"/>
    </source>
</evidence>
<evidence type="ECO:0000256" key="7">
    <source>
        <dbReference type="ARBA" id="ARBA00023125"/>
    </source>
</evidence>
<accession>A0ABU0BHJ3</accession>
<dbReference type="EMBL" id="JAUSUI010000013">
    <property type="protein sequence ID" value="MDQ0305309.1"/>
    <property type="molecule type" value="Genomic_DNA"/>
</dbReference>
<dbReference type="NCBIfam" id="TIGR00362">
    <property type="entry name" value="DnaA"/>
    <property type="match status" value="1"/>
</dbReference>
<sequence>MKSETWEGLRASLKARVGSDTYDAWFARLEFAGCADDVVTLSVPTTFLRRWLAHHYADLLTEMWQAVAPVSRVVIGVRKPGARVVVRMERAATEAEASAPEAAVPPPVKPKPKAKPRSWQQVSSALDASKTLGTFRVGDGNRLVHAAASAVALPKASRFNPLYVYGAGGCGKSHLLQGIAAAGDECNAVYMTAERFMLGVANAVQHLKMQEFRDALTAAGLLVLDDVHNLRGKAAQQEFHRAIYQLVEAGRQVVISADRAPSDLEVLDERDRAHLASGLVLEITPPDERLLREILDERVAALGQENPGFAVPPDVLDFLARICGKSARVLDGALNRLLAHSQLGEAPLTLDVAEAALRDLAGSAEPKRARVEDILKAVASHYDISRADIISQRRTANVVIPRQIAMYLAKTLTLRSLPEIGRRFGGRDHTTVLHAVRKIDELRKVQAGLAGDLEKLTSALTGEVAA</sequence>
<gene>
    <name evidence="8" type="primary">dnaA</name>
    <name evidence="15" type="ORF">J2S75_004361</name>
</gene>
<comment type="domain">
    <text evidence="8">Domain I is involved in oligomerization and binding regulators, domain II is flexibile and of varying length in different bacteria, domain III forms the AAA+ region, while domain IV binds dsDNA.</text>
</comment>
<comment type="caution">
    <text evidence="8">Lacks conserved residue(s) required for the propagation of feature annotation.</text>
</comment>
<dbReference type="InterPro" id="IPR001957">
    <property type="entry name" value="Chromosome_initiator_DnaA"/>
</dbReference>
<dbReference type="Gene3D" id="3.30.300.180">
    <property type="match status" value="1"/>
</dbReference>
<feature type="region of interest" description="Disordered" evidence="12">
    <location>
        <begin position="95"/>
        <end position="117"/>
    </location>
</feature>
<dbReference type="Gene3D" id="1.10.1750.10">
    <property type="match status" value="1"/>
</dbReference>
<dbReference type="PANTHER" id="PTHR30050">
    <property type="entry name" value="CHROMOSOMAL REPLICATION INITIATOR PROTEIN DNAA"/>
    <property type="match status" value="1"/>
</dbReference>
<dbReference type="SUPFAM" id="SSF48295">
    <property type="entry name" value="TrpR-like"/>
    <property type="match status" value="1"/>
</dbReference>
<comment type="caution">
    <text evidence="15">The sequence shown here is derived from an EMBL/GenBank/DDBJ whole genome shotgun (WGS) entry which is preliminary data.</text>
</comment>
<dbReference type="Gene3D" id="3.40.50.300">
    <property type="entry name" value="P-loop containing nucleotide triphosphate hydrolases"/>
    <property type="match status" value="1"/>
</dbReference>
<feature type="region of interest" description="Domain III, AAA+ region" evidence="8">
    <location>
        <begin position="125"/>
        <end position="341"/>
    </location>
</feature>
<evidence type="ECO:0000256" key="4">
    <source>
        <dbReference type="ARBA" id="ARBA00022741"/>
    </source>
</evidence>
<keyword evidence="7 8" id="KW-0238">DNA-binding</keyword>
<dbReference type="InterPro" id="IPR038454">
    <property type="entry name" value="DnaA_N_sf"/>
</dbReference>
<feature type="binding site" evidence="8">
    <location>
        <position position="172"/>
    </location>
    <ligand>
        <name>ATP</name>
        <dbReference type="ChEBI" id="CHEBI:30616"/>
    </ligand>
</feature>
<evidence type="ECO:0000256" key="3">
    <source>
        <dbReference type="ARBA" id="ARBA00022705"/>
    </source>
</evidence>
<dbReference type="InterPro" id="IPR020591">
    <property type="entry name" value="Chromosome_initiator_DnaA-like"/>
</dbReference>
<evidence type="ECO:0000256" key="10">
    <source>
        <dbReference type="RuleBase" id="RU000577"/>
    </source>
</evidence>
<name>A0ABU0BHJ3_9HYPH</name>
<evidence type="ECO:0000256" key="12">
    <source>
        <dbReference type="SAM" id="MobiDB-lite"/>
    </source>
</evidence>
<keyword evidence="3 8" id="KW-0235">DNA replication</keyword>
<feature type="binding site" evidence="8">
    <location>
        <position position="173"/>
    </location>
    <ligand>
        <name>ATP</name>
        <dbReference type="ChEBI" id="CHEBI:30616"/>
    </ligand>
</feature>
<dbReference type="SMART" id="SM00760">
    <property type="entry name" value="Bac_DnaA_C"/>
    <property type="match status" value="1"/>
</dbReference>
<feature type="region of interest" description="Domain IV, binds dsDNA" evidence="8">
    <location>
        <begin position="342"/>
        <end position="466"/>
    </location>
</feature>
<evidence type="ECO:0000313" key="15">
    <source>
        <dbReference type="EMBL" id="MDQ0305309.1"/>
    </source>
</evidence>
<dbReference type="Gene3D" id="1.10.8.60">
    <property type="match status" value="1"/>
</dbReference>
<dbReference type="CDD" id="cd06571">
    <property type="entry name" value="Bac_DnaA_C"/>
    <property type="match status" value="1"/>
</dbReference>
<evidence type="ECO:0000256" key="1">
    <source>
        <dbReference type="ARBA" id="ARBA00006583"/>
    </source>
</evidence>
<evidence type="ECO:0000256" key="6">
    <source>
        <dbReference type="ARBA" id="ARBA00023121"/>
    </source>
</evidence>
<keyword evidence="4 8" id="KW-0547">Nucleotide-binding</keyword>
<keyword evidence="16" id="KW-1185">Reference proteome</keyword>
<dbReference type="Pfam" id="PF00308">
    <property type="entry name" value="Bac_DnaA"/>
    <property type="match status" value="1"/>
</dbReference>
<reference evidence="15 16" key="1">
    <citation type="submission" date="2023-07" db="EMBL/GenBank/DDBJ databases">
        <title>Genomic Encyclopedia of Type Strains, Phase IV (KMG-IV): sequencing the most valuable type-strain genomes for metagenomic binning, comparative biology and taxonomic classification.</title>
        <authorList>
            <person name="Goeker M."/>
        </authorList>
    </citation>
    <scope>NUCLEOTIDE SEQUENCE [LARGE SCALE GENOMIC DNA]</scope>
    <source>
        <strain evidence="15 16">DSM 2457</strain>
    </source>
</reference>
<dbReference type="SMART" id="SM00382">
    <property type="entry name" value="AAA"/>
    <property type="match status" value="1"/>
</dbReference>
<dbReference type="InterPro" id="IPR010921">
    <property type="entry name" value="Trp_repressor/repl_initiator"/>
</dbReference>
<comment type="similarity">
    <text evidence="1 8 11">Belongs to the DnaA family.</text>
</comment>
<comment type="function">
    <text evidence="8 10">Plays an essential role in the initiation and regulation of chromosomal replication. ATP-DnaA binds to the origin of replication (oriC) to initiate formation of the DNA replication initiation complex once per cell cycle. Binds the DnaA box (a 9 base pair repeat at the origin) and separates the double-stranded (ds)DNA. Forms a right-handed helical filament on oriC DNA; dsDNA binds to the exterior of the filament while single-stranded (ss)DNA is stabiized in the filament's interior. The ATP-DnaA-oriC complex binds and stabilizes one strand of the AT-rich DNA unwinding element (DUE), permitting loading of DNA polymerase. After initiation quickly degrades to an ADP-DnaA complex that is not apt for DNA replication. Binds acidic phospholipids.</text>
</comment>
<evidence type="ECO:0000256" key="8">
    <source>
        <dbReference type="HAMAP-Rule" id="MF_00377"/>
    </source>
</evidence>
<evidence type="ECO:0000313" key="16">
    <source>
        <dbReference type="Proteomes" id="UP001224682"/>
    </source>
</evidence>
<evidence type="ECO:0000256" key="9">
    <source>
        <dbReference type="NCBIfam" id="TIGR00362"/>
    </source>
</evidence>
<keyword evidence="6 8" id="KW-0446">Lipid-binding</keyword>
<dbReference type="CDD" id="cd00009">
    <property type="entry name" value="AAA"/>
    <property type="match status" value="1"/>
</dbReference>
<dbReference type="Pfam" id="PF11638">
    <property type="entry name" value="DnaA_N"/>
    <property type="match status" value="1"/>
</dbReference>
<evidence type="ECO:0000256" key="5">
    <source>
        <dbReference type="ARBA" id="ARBA00022840"/>
    </source>
</evidence>
<proteinExistence type="inferred from homology"/>
<comment type="subunit">
    <text evidence="8">Oligomerizes as a right-handed, spiral filament on DNA at oriC.</text>
</comment>
<dbReference type="SUPFAM" id="SSF52540">
    <property type="entry name" value="P-loop containing nucleoside triphosphate hydrolases"/>
    <property type="match status" value="1"/>
</dbReference>
<dbReference type="InterPro" id="IPR027417">
    <property type="entry name" value="P-loop_NTPase"/>
</dbReference>
<dbReference type="Pfam" id="PF08299">
    <property type="entry name" value="Bac_DnaA_C"/>
    <property type="match status" value="1"/>
</dbReference>
<dbReference type="InterPro" id="IPR013317">
    <property type="entry name" value="DnaA_dom"/>
</dbReference>